<feature type="transmembrane region" description="Helical" evidence="7">
    <location>
        <begin position="494"/>
        <end position="511"/>
    </location>
</feature>
<gene>
    <name evidence="8" type="ORF">GCM10011583_53560</name>
</gene>
<evidence type="ECO:0000256" key="5">
    <source>
        <dbReference type="ARBA" id="ARBA00023136"/>
    </source>
</evidence>
<dbReference type="PIRSF" id="PIRSF006060">
    <property type="entry name" value="AA_transporter"/>
    <property type="match status" value="1"/>
</dbReference>
<keyword evidence="5 7" id="KW-0472">Membrane</keyword>
<feature type="transmembrane region" description="Helical" evidence="7">
    <location>
        <begin position="119"/>
        <end position="140"/>
    </location>
</feature>
<evidence type="ECO:0000256" key="4">
    <source>
        <dbReference type="ARBA" id="ARBA00022989"/>
    </source>
</evidence>
<dbReference type="InterPro" id="IPR002293">
    <property type="entry name" value="AA/rel_permease1"/>
</dbReference>
<dbReference type="InterPro" id="IPR050367">
    <property type="entry name" value="APC_superfamily"/>
</dbReference>
<dbReference type="Gene3D" id="1.20.1740.10">
    <property type="entry name" value="Amino acid/polyamine transporter I"/>
    <property type="match status" value="1"/>
</dbReference>
<evidence type="ECO:0000256" key="2">
    <source>
        <dbReference type="ARBA" id="ARBA00022475"/>
    </source>
</evidence>
<feature type="transmembrane region" description="Helical" evidence="7">
    <location>
        <begin position="368"/>
        <end position="387"/>
    </location>
</feature>
<feature type="transmembrane region" description="Helical" evidence="7">
    <location>
        <begin position="267"/>
        <end position="286"/>
    </location>
</feature>
<feature type="region of interest" description="Disordered" evidence="6">
    <location>
        <begin position="1"/>
        <end position="83"/>
    </location>
</feature>
<protein>
    <submittedName>
        <fullName evidence="8">Amino acid permease</fullName>
    </submittedName>
</protein>
<comment type="subcellular location">
    <subcellularLocation>
        <location evidence="1">Cell membrane</location>
        <topology evidence="1">Multi-pass membrane protein</topology>
    </subcellularLocation>
</comment>
<evidence type="ECO:0000313" key="8">
    <source>
        <dbReference type="EMBL" id="GGK14849.1"/>
    </source>
</evidence>
<dbReference type="EMBL" id="BMMV01000020">
    <property type="protein sequence ID" value="GGK14849.1"/>
    <property type="molecule type" value="Genomic_DNA"/>
</dbReference>
<feature type="transmembrane region" description="Helical" evidence="7">
    <location>
        <begin position="306"/>
        <end position="326"/>
    </location>
</feature>
<proteinExistence type="predicted"/>
<accession>A0ABQ2EN53</accession>
<feature type="transmembrane region" description="Helical" evidence="7">
    <location>
        <begin position="469"/>
        <end position="488"/>
    </location>
</feature>
<keyword evidence="2" id="KW-1003">Cell membrane</keyword>
<feature type="transmembrane region" description="Helical" evidence="7">
    <location>
        <begin position="201"/>
        <end position="218"/>
    </location>
</feature>
<dbReference type="PANTHER" id="PTHR42770">
    <property type="entry name" value="AMINO ACID TRANSPORTER-RELATED"/>
    <property type="match status" value="1"/>
</dbReference>
<sequence>MADSGAGDAGGTGVPDGPDGSDPRTGDGVGGFDLDPGPDLSSDAPPGVHVGGHMGGHGGRGTGGRKGTGGGEGPAEGSGEDGGLRRTLGFRDLVVYGLLFIAPMAPVGVYGTLDAKSHGAVALVYVCATVAMAFTAFSYAQMVRVAPQAGSVFAYARKGLGEGPGFIAGWMAMLDYLLIPAVAYLFAGIAMEALVPSVDRWIWTGIAVVITTLLNLRGVRAAARVGFFVLAMEIVVLMVFVVSAIVVLVRDGATRGWLTPFTGDMSFSMTAVLGAVSVAVLSYLGFDAIASFAEEVTGGSRKVARAVLFCLVLAGVLFIAQTYLVALLEPLSSAELAADLVRQGSAFYDAVDASVGTWLHDLVAVSKAIGAAFAALAGQAAAGRLLFAMGRERRLPRLLSRTDAGTPRVALLLAAVVTLIAAVWAARADDGLDHLVSVVDVGALTAFILLHASVVGWFAVRRMEGRPRVLAHVVLPVVGAAVLVAVIVEAAGTAQVVGAIWLAVGLVVLAIQWRNGRVAPKDPSVP</sequence>
<feature type="transmembrane region" description="Helical" evidence="7">
    <location>
        <begin position="225"/>
        <end position="247"/>
    </location>
</feature>
<comment type="caution">
    <text evidence="8">The sequence shown here is derived from an EMBL/GenBank/DDBJ whole genome shotgun (WGS) entry which is preliminary data.</text>
</comment>
<evidence type="ECO:0000313" key="9">
    <source>
        <dbReference type="Proteomes" id="UP000660265"/>
    </source>
</evidence>
<dbReference type="Pfam" id="PF13520">
    <property type="entry name" value="AA_permease_2"/>
    <property type="match status" value="1"/>
</dbReference>
<evidence type="ECO:0000256" key="1">
    <source>
        <dbReference type="ARBA" id="ARBA00004651"/>
    </source>
</evidence>
<feature type="transmembrane region" description="Helical" evidence="7">
    <location>
        <begin position="438"/>
        <end position="460"/>
    </location>
</feature>
<evidence type="ECO:0000256" key="7">
    <source>
        <dbReference type="SAM" id="Phobius"/>
    </source>
</evidence>
<organism evidence="8 9">
    <name type="scientific">Streptomyces camponoticapitis</name>
    <dbReference type="NCBI Taxonomy" id="1616125"/>
    <lineage>
        <taxon>Bacteria</taxon>
        <taxon>Bacillati</taxon>
        <taxon>Actinomycetota</taxon>
        <taxon>Actinomycetes</taxon>
        <taxon>Kitasatosporales</taxon>
        <taxon>Streptomycetaceae</taxon>
        <taxon>Streptomyces</taxon>
    </lineage>
</organism>
<feature type="compositionally biased region" description="Gly residues" evidence="6">
    <location>
        <begin position="49"/>
        <end position="76"/>
    </location>
</feature>
<keyword evidence="3 7" id="KW-0812">Transmembrane</keyword>
<feature type="transmembrane region" description="Helical" evidence="7">
    <location>
        <begin position="408"/>
        <end position="426"/>
    </location>
</feature>
<keyword evidence="9" id="KW-1185">Reference proteome</keyword>
<reference evidence="9" key="1">
    <citation type="journal article" date="2019" name="Int. J. Syst. Evol. Microbiol.">
        <title>The Global Catalogue of Microorganisms (GCM) 10K type strain sequencing project: providing services to taxonomists for standard genome sequencing and annotation.</title>
        <authorList>
            <consortium name="The Broad Institute Genomics Platform"/>
            <consortium name="The Broad Institute Genome Sequencing Center for Infectious Disease"/>
            <person name="Wu L."/>
            <person name="Ma J."/>
        </authorList>
    </citation>
    <scope>NUCLEOTIDE SEQUENCE [LARGE SCALE GENOMIC DNA]</scope>
    <source>
        <strain evidence="9">CGMCC 4.7275</strain>
    </source>
</reference>
<evidence type="ECO:0000256" key="3">
    <source>
        <dbReference type="ARBA" id="ARBA00022692"/>
    </source>
</evidence>
<dbReference type="Proteomes" id="UP000660265">
    <property type="component" value="Unassembled WGS sequence"/>
</dbReference>
<feature type="transmembrane region" description="Helical" evidence="7">
    <location>
        <begin position="93"/>
        <end position="113"/>
    </location>
</feature>
<name>A0ABQ2EN53_9ACTN</name>
<dbReference type="PANTHER" id="PTHR42770:SF16">
    <property type="entry name" value="AMINO ACID PERMEASE"/>
    <property type="match status" value="1"/>
</dbReference>
<evidence type="ECO:0000256" key="6">
    <source>
        <dbReference type="SAM" id="MobiDB-lite"/>
    </source>
</evidence>
<keyword evidence="4 7" id="KW-1133">Transmembrane helix</keyword>